<keyword evidence="2" id="KW-1185">Reference proteome</keyword>
<dbReference type="Pfam" id="PF00702">
    <property type="entry name" value="Hydrolase"/>
    <property type="match status" value="1"/>
</dbReference>
<protein>
    <submittedName>
        <fullName evidence="1">Haloacid dehalogenase superfamily protein, subfamily IA, variant 3 with third motif having DD or ED</fullName>
    </submittedName>
</protein>
<name>R4K5A3_CLOPA</name>
<dbReference type="CDD" id="cd02603">
    <property type="entry name" value="HAD_sEH-N_like"/>
    <property type="match status" value="1"/>
</dbReference>
<dbReference type="SFLD" id="SFLDG01129">
    <property type="entry name" value="C1.5:_HAD__Beta-PGM__Phosphata"/>
    <property type="match status" value="1"/>
</dbReference>
<evidence type="ECO:0000313" key="1">
    <source>
        <dbReference type="EMBL" id="AGK95709.1"/>
    </source>
</evidence>
<dbReference type="NCBIfam" id="TIGR01509">
    <property type="entry name" value="HAD-SF-IA-v3"/>
    <property type="match status" value="1"/>
</dbReference>
<evidence type="ECO:0000313" key="2">
    <source>
        <dbReference type="Proteomes" id="UP000013523"/>
    </source>
</evidence>
<dbReference type="KEGG" id="cpas:Clopa_0667"/>
<sequence>MINNIIFDLGNVLLDFKPIEYLRTKFDDEEKIQEIFEEIFLSEEWPMLDRGVITEEEAINRICCRSNGNVELIKLAMCNWYEMFTPIEDTVEVLKRLKDKGYKIYYLSNFHMQSFENVTQRYEFFKYFDGGVASYEEKALKPEEDIYKRLVERYKIHPEESIFIDDIAVNIEGAKKLGFETIHFKSTADLKNLQSLSDDYPI</sequence>
<dbReference type="Gene3D" id="1.10.150.240">
    <property type="entry name" value="Putative phosphatase, domain 2"/>
    <property type="match status" value="1"/>
</dbReference>
<dbReference type="HOGENOM" id="CLU_045011_9_1_9"/>
<accession>R4K5A3</accession>
<organism evidence="1 2">
    <name type="scientific">Clostridium pasteurianum BC1</name>
    <dbReference type="NCBI Taxonomy" id="86416"/>
    <lineage>
        <taxon>Bacteria</taxon>
        <taxon>Bacillati</taxon>
        <taxon>Bacillota</taxon>
        <taxon>Clostridia</taxon>
        <taxon>Eubacteriales</taxon>
        <taxon>Clostridiaceae</taxon>
        <taxon>Clostridium</taxon>
    </lineage>
</organism>
<dbReference type="OrthoDB" id="9797415at2"/>
<dbReference type="PATRIC" id="fig|86416.3.peg.654"/>
<dbReference type="STRING" id="86416.Clopa_0667"/>
<dbReference type="InterPro" id="IPR006439">
    <property type="entry name" value="HAD-SF_hydro_IA"/>
</dbReference>
<gene>
    <name evidence="1" type="ORF">Clopa_0667</name>
</gene>
<dbReference type="PRINTS" id="PR00413">
    <property type="entry name" value="HADHALOGNASE"/>
</dbReference>
<dbReference type="InterPro" id="IPR036412">
    <property type="entry name" value="HAD-like_sf"/>
</dbReference>
<dbReference type="InterPro" id="IPR023214">
    <property type="entry name" value="HAD_sf"/>
</dbReference>
<dbReference type="SUPFAM" id="SSF56784">
    <property type="entry name" value="HAD-like"/>
    <property type="match status" value="1"/>
</dbReference>
<dbReference type="EMBL" id="CP003261">
    <property type="protein sequence ID" value="AGK95709.1"/>
    <property type="molecule type" value="Genomic_DNA"/>
</dbReference>
<reference evidence="1 2" key="1">
    <citation type="submission" date="2012-01" db="EMBL/GenBank/DDBJ databases">
        <title>Complete sequence of chromosome of Clostridium pasteurianum BC1.</title>
        <authorList>
            <consortium name="US DOE Joint Genome Institute"/>
            <person name="Lucas S."/>
            <person name="Han J."/>
            <person name="Lapidus A."/>
            <person name="Cheng J.-F."/>
            <person name="Goodwin L."/>
            <person name="Pitluck S."/>
            <person name="Peters L."/>
            <person name="Mikhailova N."/>
            <person name="Teshima H."/>
            <person name="Detter J.C."/>
            <person name="Han C."/>
            <person name="Tapia R."/>
            <person name="Land M."/>
            <person name="Hauser L."/>
            <person name="Kyrpides N."/>
            <person name="Ivanova N."/>
            <person name="Pagani I."/>
            <person name="Dunn J."/>
            <person name="Taghavi S."/>
            <person name="Francis A."/>
            <person name="van der Lelie D."/>
            <person name="Woyke T."/>
        </authorList>
    </citation>
    <scope>NUCLEOTIDE SEQUENCE [LARGE SCALE GENOMIC DNA]</scope>
    <source>
        <strain evidence="1 2">BC1</strain>
    </source>
</reference>
<dbReference type="Gene3D" id="3.40.50.1000">
    <property type="entry name" value="HAD superfamily/HAD-like"/>
    <property type="match status" value="1"/>
</dbReference>
<dbReference type="eggNOG" id="COG1011">
    <property type="taxonomic scope" value="Bacteria"/>
</dbReference>
<dbReference type="PANTHER" id="PTHR43611">
    <property type="entry name" value="ALPHA-D-GLUCOSE 1-PHOSPHATE PHOSPHATASE"/>
    <property type="match status" value="1"/>
</dbReference>
<dbReference type="Proteomes" id="UP000013523">
    <property type="component" value="Chromosome"/>
</dbReference>
<proteinExistence type="predicted"/>
<dbReference type="InterPro" id="IPR023198">
    <property type="entry name" value="PGP-like_dom2"/>
</dbReference>
<dbReference type="PANTHER" id="PTHR43611:SF3">
    <property type="entry name" value="FLAVIN MONONUCLEOTIDE HYDROLASE 1, CHLOROPLATIC"/>
    <property type="match status" value="1"/>
</dbReference>
<dbReference type="AlphaFoldDB" id="R4K5A3"/>
<dbReference type="RefSeq" id="WP_015614035.1">
    <property type="nucleotide sequence ID" value="NC_021182.1"/>
</dbReference>
<dbReference type="SFLD" id="SFLDS00003">
    <property type="entry name" value="Haloacid_Dehalogenase"/>
    <property type="match status" value="1"/>
</dbReference>